<evidence type="ECO:0000313" key="3">
    <source>
        <dbReference type="Proteomes" id="UP000008893"/>
    </source>
</evidence>
<keyword evidence="3" id="KW-1185">Reference proteome</keyword>
<keyword evidence="1" id="KW-0812">Transmembrane</keyword>
<name>G0YQI5_9CAUD</name>
<keyword evidence="1" id="KW-0472">Membrane</keyword>
<reference evidence="2 3" key="1">
    <citation type="journal article" date="2011" name="Appl. Environ. Microbiol.">
        <title>Novel Virulent and Broad-Host-Range Erwinia amylovora Bacteriophages Reveal a High Degree of Mosaicism and a Relationship to Enterobacteriaceae Phages.</title>
        <authorList>
            <person name="Born Y."/>
            <person name="Fieseler L."/>
            <person name="Marazzi J."/>
            <person name="Lurz R."/>
            <person name="Duffy B."/>
            <person name="Loessner M.J."/>
        </authorList>
    </citation>
    <scope>NUCLEOTIDE SEQUENCE [LARGE SCALE GENOMIC DNA]</scope>
</reference>
<evidence type="ECO:0000313" key="2">
    <source>
        <dbReference type="EMBL" id="AEJ81612.1"/>
    </source>
</evidence>
<feature type="transmembrane region" description="Helical" evidence="1">
    <location>
        <begin position="20"/>
        <end position="44"/>
    </location>
</feature>
<sequence length="91" mass="10433">MEARDTQQQPTRIFEMRLPITWLITISIPILWAAVQLYFTVGVLKDTVTELRSTVSILAKTATDTQRDISLLGYRVDNMEKRLQDLGHGKD</sequence>
<protein>
    <submittedName>
        <fullName evidence="2">Gp093</fullName>
    </submittedName>
</protein>
<dbReference type="Proteomes" id="UP000008893">
    <property type="component" value="Segment"/>
</dbReference>
<keyword evidence="1" id="KW-1133">Transmembrane helix</keyword>
<organism evidence="2 3">
    <name type="scientific">Erwinia phage vB_EamP-S6</name>
    <dbReference type="NCBI Taxonomy" id="1051675"/>
    <lineage>
        <taxon>Viruses</taxon>
        <taxon>Duplodnaviria</taxon>
        <taxon>Heunggongvirae</taxon>
        <taxon>Uroviricota</taxon>
        <taxon>Caudoviricetes</taxon>
        <taxon>Schitoviridae</taxon>
        <taxon>Waedenswilvirus</taxon>
        <taxon>Waedenswilvirus S6</taxon>
    </lineage>
</organism>
<dbReference type="GeneID" id="14013781"/>
<dbReference type="RefSeq" id="YP_007005829.1">
    <property type="nucleotide sequence ID" value="NC_019514.1"/>
</dbReference>
<accession>G0YQI5</accession>
<dbReference type="EMBL" id="HQ728266">
    <property type="protein sequence ID" value="AEJ81612.1"/>
    <property type="molecule type" value="Genomic_DNA"/>
</dbReference>
<evidence type="ECO:0000256" key="1">
    <source>
        <dbReference type="SAM" id="Phobius"/>
    </source>
</evidence>
<dbReference type="KEGG" id="vg:14013781"/>
<proteinExistence type="predicted"/>